<feature type="transmembrane region" description="Helical" evidence="1">
    <location>
        <begin position="378"/>
        <end position="398"/>
    </location>
</feature>
<keyword evidence="3" id="KW-1185">Reference proteome</keyword>
<feature type="transmembrane region" description="Helical" evidence="1">
    <location>
        <begin position="975"/>
        <end position="997"/>
    </location>
</feature>
<dbReference type="VEuPathDB" id="PiroplasmaDB:TOT_040000927"/>
<dbReference type="OrthoDB" id="372022at2759"/>
<dbReference type="AlphaFoldDB" id="J4DAA1"/>
<accession>J4DAA1</accession>
<keyword evidence="1" id="KW-0812">Transmembrane</keyword>
<name>J4DAA1_THEOR</name>
<feature type="transmembrane region" description="Helical" evidence="1">
    <location>
        <begin position="49"/>
        <end position="70"/>
    </location>
</feature>
<gene>
    <name evidence="2" type="ORF">TOT_040000927</name>
</gene>
<reference evidence="2 3" key="1">
    <citation type="journal article" date="2012" name="MBio">
        <title>Comparative genome analysis of three eukaryotic parasites with differing abilities to transform leukocytes reveals key mediators of Theileria-induced leukocyte transformation.</title>
        <authorList>
            <person name="Hayashida K."/>
            <person name="Hara Y."/>
            <person name="Abe T."/>
            <person name="Yamasaki C."/>
            <person name="Toyoda A."/>
            <person name="Kosuge T."/>
            <person name="Suzuki Y."/>
            <person name="Sato Y."/>
            <person name="Kawashima S."/>
            <person name="Katayama T."/>
            <person name="Wakaguri H."/>
            <person name="Inoue N."/>
            <person name="Homma K."/>
            <person name="Tada-Umezaki M."/>
            <person name="Yagi Y."/>
            <person name="Fujii Y."/>
            <person name="Habara T."/>
            <person name="Kanehisa M."/>
            <person name="Watanabe H."/>
            <person name="Ito K."/>
            <person name="Gojobori T."/>
            <person name="Sugawara H."/>
            <person name="Imanishi T."/>
            <person name="Weir W."/>
            <person name="Gardner M."/>
            <person name="Pain A."/>
            <person name="Shiels B."/>
            <person name="Hattori M."/>
            <person name="Nene V."/>
            <person name="Sugimoto C."/>
        </authorList>
    </citation>
    <scope>NUCLEOTIDE SEQUENCE [LARGE SCALE GENOMIC DNA]</scope>
    <source>
        <strain evidence="2 3">Shintoku</strain>
    </source>
</reference>
<feature type="transmembrane region" description="Helical" evidence="1">
    <location>
        <begin position="1024"/>
        <end position="1046"/>
    </location>
</feature>
<feature type="transmembrane region" description="Helical" evidence="1">
    <location>
        <begin position="920"/>
        <end position="940"/>
    </location>
</feature>
<dbReference type="EMBL" id="AP011949">
    <property type="protein sequence ID" value="BAM41835.1"/>
    <property type="molecule type" value="Genomic_DNA"/>
</dbReference>
<feature type="transmembrane region" description="Helical" evidence="1">
    <location>
        <begin position="1066"/>
        <end position="1089"/>
    </location>
</feature>
<organism evidence="2 3">
    <name type="scientific">Theileria orientalis strain Shintoku</name>
    <dbReference type="NCBI Taxonomy" id="869250"/>
    <lineage>
        <taxon>Eukaryota</taxon>
        <taxon>Sar</taxon>
        <taxon>Alveolata</taxon>
        <taxon>Apicomplexa</taxon>
        <taxon>Aconoidasida</taxon>
        <taxon>Piroplasmida</taxon>
        <taxon>Theileriidae</taxon>
        <taxon>Theileria</taxon>
    </lineage>
</organism>
<feature type="transmembrane region" description="Helical" evidence="1">
    <location>
        <begin position="445"/>
        <end position="470"/>
    </location>
</feature>
<protein>
    <submittedName>
        <fullName evidence="2">Uncharacterized protein</fullName>
    </submittedName>
</protein>
<sequence length="1101" mass="127637">MEDVLNFANVLNTYVNSIFPHYEPIINDDDSSSNISNDTSHDIPIAHKVTYTGLTALILIILVLLCLITVNIKSVFMVNKSLDQSINSIYSPNKDGFLHIIDKINNNSTELLSSTISDSNISGSNVKSVNLTLEHTNHIINIDQIKTRSDIAMWIQFGLIPNLFQGLNTFNNWVTNTLLLTFTGNGKIYKYNVPSDVVSKSSVLLHSKPSKDNSVATDSGRNIHYSYNYDPNTSANYQFVHGETIDEILSSLMQGTSYLNGEPYFPLNAIISNEKINQISVDFITNNRVSNVFSSVNINFKIRDKTTKVNGLDVVDSVIDPLVIVSSYRINTSLFPLILDAILIALLIANTIYTIVMFKLYPKSFFIFDYFFDSVFKISVFLSLVFFNAIAIFANYSLPRVANNTCDKAFCISDVVLGYYDVKLDHEKLLKLTFSRLKFSIRVTIIVFGLLCFFVMLSVITSFISTWLVVNKNNQLSLTYKRYYYHLKMPLVSLTVGVVLSIMLIALFSSSVAHMFKSSSHSVVHNFFALFNLILGISNDATLKYIDNYSVIYSIVFIMLLLISFYLVVILVTSLLLMLDDNDKSLNFSKRAVSWKYDNFRLIKFIQRFSNLYNKLKHFIGSMIFHSKPIHIQNTRSKIKSDPIKNMVEDDESDSSSIFDNKKSKFRFYLVNFFRFITYFILAGCIIAFLYYEYNCSKVSKVISDTIEEQIRRTRKRFNFEMKLYNMKYTELLKVIDTPPSSHNADVTIESTIPDSMISTFNDLYYWLNIGSVRSLFRRIDTSGRDDLPQSDSPIIAINSRYFLHPNKMPVLFSLYFYITPPKYLVANMKKTIFHDRYYQLMMIDEDVHGFENLFDNMINTIPDTVKKVMLDIIVVDSKFHNKIYNANIKFYMEKSGMMTHEVKVQNVFSIFLPPKNKNIIYYAILVCTCLFLLILLGLLIKDIDNFRKGFFMYYPRSNAVHMIIMYYLNDVRRLLDLIIIAFVVSLLTLYISILVYRTIIIKHIDEFQDIFYRYYYQLITKKIFYIHSSIGFLLTGIIVFGVILKNRTVRHYLYVGISVLYQMKYLYANIIFYFLVMVFTYLFFFYFISKDYFSGNFSML</sequence>
<dbReference type="STRING" id="869250.J4DAA1"/>
<feature type="transmembrane region" description="Helical" evidence="1">
    <location>
        <begin position="490"/>
        <end position="510"/>
    </location>
</feature>
<feature type="transmembrane region" description="Helical" evidence="1">
    <location>
        <begin position="551"/>
        <end position="579"/>
    </location>
</feature>
<dbReference type="GeneID" id="20716947"/>
<dbReference type="Proteomes" id="UP000003786">
    <property type="component" value="Chromosome 4"/>
</dbReference>
<keyword evidence="1" id="KW-1133">Transmembrane helix</keyword>
<feature type="transmembrane region" description="Helical" evidence="1">
    <location>
        <begin position="668"/>
        <end position="692"/>
    </location>
</feature>
<evidence type="ECO:0000256" key="1">
    <source>
        <dbReference type="SAM" id="Phobius"/>
    </source>
</evidence>
<proteinExistence type="predicted"/>
<keyword evidence="1" id="KW-0472">Membrane</keyword>
<evidence type="ECO:0000313" key="3">
    <source>
        <dbReference type="Proteomes" id="UP000003786"/>
    </source>
</evidence>
<dbReference type="eggNOG" id="ENOG502TN3A">
    <property type="taxonomic scope" value="Eukaryota"/>
</dbReference>
<dbReference type="RefSeq" id="XP_009692136.1">
    <property type="nucleotide sequence ID" value="XM_009693841.1"/>
</dbReference>
<feature type="transmembrane region" description="Helical" evidence="1">
    <location>
        <begin position="522"/>
        <end position="539"/>
    </location>
</feature>
<dbReference type="KEGG" id="tot:TOT_040000927"/>
<feature type="transmembrane region" description="Helical" evidence="1">
    <location>
        <begin position="337"/>
        <end position="358"/>
    </location>
</feature>
<dbReference type="OMA" id="NIKSVFM"/>
<evidence type="ECO:0000313" key="2">
    <source>
        <dbReference type="EMBL" id="BAM41835.1"/>
    </source>
</evidence>